<dbReference type="GO" id="GO:0004649">
    <property type="term" value="F:poly(ADP-ribose) glycohydrolase activity"/>
    <property type="evidence" value="ECO:0007669"/>
    <property type="project" value="UniProtKB-EC"/>
</dbReference>
<evidence type="ECO:0000256" key="4">
    <source>
        <dbReference type="SAM" id="MobiDB-lite"/>
    </source>
</evidence>
<evidence type="ECO:0000256" key="1">
    <source>
        <dbReference type="ARBA" id="ARBA00009545"/>
    </source>
</evidence>
<reference evidence="7" key="1">
    <citation type="journal article" date="2014" name="PLoS Negl. Trop. Dis.">
        <title>An updated insight into the Sialotranscriptome of Triatoma infestans: developmental stage and geographic variations.</title>
        <authorList>
            <person name="Schwarz A."/>
            <person name="Medrano-Mercado N."/>
            <person name="Schaub G.A."/>
            <person name="Struchiner C.J."/>
            <person name="Bargues M.D."/>
            <person name="Levy M.Z."/>
            <person name="Ribeiro J.M."/>
        </authorList>
    </citation>
    <scope>NUCLEOTIDE SEQUENCE</scope>
    <source>
        <strain evidence="7">Chile</strain>
        <tissue evidence="7">Salivary glands</tissue>
    </source>
</reference>
<feature type="domain" description="PARG catalytic Macro" evidence="5">
    <location>
        <begin position="513"/>
        <end position="680"/>
    </location>
</feature>
<organism evidence="7">
    <name type="scientific">Triatoma infestans</name>
    <name type="common">Assassin bug</name>
    <dbReference type="NCBI Taxonomy" id="30076"/>
    <lineage>
        <taxon>Eukaryota</taxon>
        <taxon>Metazoa</taxon>
        <taxon>Ecdysozoa</taxon>
        <taxon>Arthropoda</taxon>
        <taxon>Hexapoda</taxon>
        <taxon>Insecta</taxon>
        <taxon>Pterygota</taxon>
        <taxon>Neoptera</taxon>
        <taxon>Paraneoptera</taxon>
        <taxon>Hemiptera</taxon>
        <taxon>Heteroptera</taxon>
        <taxon>Panheteroptera</taxon>
        <taxon>Cimicomorpha</taxon>
        <taxon>Reduviidae</taxon>
        <taxon>Triatominae</taxon>
        <taxon>Triatoma</taxon>
    </lineage>
</organism>
<dbReference type="Pfam" id="PF05028">
    <property type="entry name" value="PARG_cat_C"/>
    <property type="match status" value="2"/>
</dbReference>
<dbReference type="Pfam" id="PF20811">
    <property type="entry name" value="PARG_cat_N"/>
    <property type="match status" value="1"/>
</dbReference>
<sequence length="744" mass="84618">MALVMLPCDLPWWPTIVHHLTQISTATNAGDLIESMQRIHNLCNVGLDPDEAETSDVDVFNGFHQFLDELNDEEKFSFFNHTLPCIAQRAIDLKRLRPPNGLHFSLQQQGDRVEYNRDFVASLLAHGFFSTFPKRTLKTHPTLQDFNFTNFFRYLHLEHQKCKFRSLLHYFNYMGRCTPQKKIFLSRKVMHSSHWLTLDDWEQCKLPLCPLLIRRQGDIYSIGSDHVIVCSTTNRIGGDVLADGMSMECIQLITCPEMLVILLCVEALEDNEVLIAEGVLQVTKISGVKAGNVMLEKIMSPQLLTVCCMDPEDYSEFPVLQYQQDCILRELNKALVGFRQKSNSNGILPRRLSPIGESFSSTPEKDTSIKKTESRQVQQHQQQQPLQQQMELPQRTKFIVLGSSGECLPVTRHQSRYSSCHSASSTDQEFHSARTSFTEEEVDDGSSKQYSCQLDKEDRRSIFAERLREALDRAEAATAETEETDIRYGRDGSCGFVLEEECAGSTDPNVFRERLNQYRSASSKYSFTTDYSSELEIVYEQLGRWLEEDGTIPIDVDTKAIRERAVIQFAGNLLKRTLSESFVGISVTDGIQEEIPAKNIKIAARSLSLELARHKNKLAAQLVSVVLNRNEDLMPLATYNWGCSSRKGDPQLKLFIQWLAASVALLPHIVYFTAANSQLNKLDTVCRVLLDRQWSVGDLISALLRYSDIKIVNPHENISPSLFEQIIGMEERTPYDKSDNSTPE</sequence>
<evidence type="ECO:0000256" key="2">
    <source>
        <dbReference type="ARBA" id="ARBA00012255"/>
    </source>
</evidence>
<dbReference type="AlphaFoldDB" id="A0A023EX02"/>
<comment type="similarity">
    <text evidence="1">Belongs to the poly(ADP-ribose) glycohydrolase family.</text>
</comment>
<proteinExistence type="evidence at transcript level"/>
<dbReference type="GO" id="GO:0009225">
    <property type="term" value="P:nucleotide-sugar metabolic process"/>
    <property type="evidence" value="ECO:0007669"/>
    <property type="project" value="TreeGrafter"/>
</dbReference>
<dbReference type="InterPro" id="IPR048362">
    <property type="entry name" value="PARG_helical"/>
</dbReference>
<dbReference type="GO" id="GO:1990966">
    <property type="term" value="P:ATP generation from poly-ADP-D-ribose"/>
    <property type="evidence" value="ECO:0007669"/>
    <property type="project" value="TreeGrafter"/>
</dbReference>
<dbReference type="PANTHER" id="PTHR12837">
    <property type="entry name" value="POLY ADP-RIBOSE GLYCOHYDROLASE"/>
    <property type="match status" value="1"/>
</dbReference>
<dbReference type="GO" id="GO:0005737">
    <property type="term" value="C:cytoplasm"/>
    <property type="evidence" value="ECO:0007669"/>
    <property type="project" value="TreeGrafter"/>
</dbReference>
<accession>A0A023EX02</accession>
<feature type="compositionally biased region" description="Basic and acidic residues" evidence="4">
    <location>
        <begin position="363"/>
        <end position="374"/>
    </location>
</feature>
<dbReference type="InterPro" id="IPR046372">
    <property type="entry name" value="PARG_cat_C"/>
</dbReference>
<name>A0A023EX02_TRIIF</name>
<evidence type="ECO:0000259" key="6">
    <source>
        <dbReference type="Pfam" id="PF20811"/>
    </source>
</evidence>
<dbReference type="EMBL" id="GBBI01004807">
    <property type="protein sequence ID" value="JAC13905.1"/>
    <property type="molecule type" value="mRNA"/>
</dbReference>
<dbReference type="PANTHER" id="PTHR12837:SF14">
    <property type="entry name" value="POLY(ADP-RIBOSE) GLYCOHYDROLASE"/>
    <property type="match status" value="1"/>
</dbReference>
<feature type="compositionally biased region" description="Low complexity" evidence="4">
    <location>
        <begin position="376"/>
        <end position="388"/>
    </location>
</feature>
<feature type="region of interest" description="Disordered" evidence="4">
    <location>
        <begin position="349"/>
        <end position="388"/>
    </location>
</feature>
<feature type="domain" description="PARG helical" evidence="6">
    <location>
        <begin position="71"/>
        <end position="187"/>
    </location>
</feature>
<evidence type="ECO:0000313" key="7">
    <source>
        <dbReference type="EMBL" id="JAC13905.1"/>
    </source>
</evidence>
<evidence type="ECO:0000256" key="3">
    <source>
        <dbReference type="ARBA" id="ARBA00022801"/>
    </source>
</evidence>
<dbReference type="GO" id="GO:0005634">
    <property type="term" value="C:nucleus"/>
    <property type="evidence" value="ECO:0007669"/>
    <property type="project" value="TreeGrafter"/>
</dbReference>
<dbReference type="InterPro" id="IPR007724">
    <property type="entry name" value="Poly_GlycHdrlase"/>
</dbReference>
<dbReference type="GO" id="GO:0006282">
    <property type="term" value="P:regulation of DNA repair"/>
    <property type="evidence" value="ECO:0007669"/>
    <property type="project" value="InterPro"/>
</dbReference>
<dbReference type="EC" id="3.2.1.143" evidence="2"/>
<evidence type="ECO:0000259" key="5">
    <source>
        <dbReference type="Pfam" id="PF05028"/>
    </source>
</evidence>
<keyword evidence="3 7" id="KW-0378">Hydrolase</keyword>
<protein>
    <recommendedName>
        <fullName evidence="2">poly(ADP-ribose) glycohydrolase</fullName>
        <ecNumber evidence="2">3.2.1.143</ecNumber>
    </recommendedName>
</protein>
<dbReference type="GO" id="GO:0005975">
    <property type="term" value="P:carbohydrate metabolic process"/>
    <property type="evidence" value="ECO:0007669"/>
    <property type="project" value="InterPro"/>
</dbReference>
<feature type="domain" description="PARG catalytic Macro" evidence="5">
    <location>
        <begin position="199"/>
        <end position="345"/>
    </location>
</feature>